<feature type="compositionally biased region" description="Basic and acidic residues" evidence="2">
    <location>
        <begin position="378"/>
        <end position="388"/>
    </location>
</feature>
<dbReference type="RefSeq" id="XP_040681650.1">
    <property type="nucleotide sequence ID" value="XM_040820162.1"/>
</dbReference>
<dbReference type="Gene3D" id="1.10.510.10">
    <property type="entry name" value="Transferase(Phosphotransferase) domain 1"/>
    <property type="match status" value="1"/>
</dbReference>
<evidence type="ECO:0000256" key="2">
    <source>
        <dbReference type="SAM" id="MobiDB-lite"/>
    </source>
</evidence>
<dbReference type="STRING" id="1081103.A0A0B2X554"/>
<keyword evidence="1" id="KW-0175">Coiled coil</keyword>
<comment type="caution">
    <text evidence="3">The sequence shown here is derived from an EMBL/GenBank/DDBJ whole genome shotgun (WGS) entry which is preliminary data.</text>
</comment>
<feature type="region of interest" description="Disordered" evidence="2">
    <location>
        <begin position="698"/>
        <end position="736"/>
    </location>
</feature>
<feature type="region of interest" description="Disordered" evidence="2">
    <location>
        <begin position="378"/>
        <end position="486"/>
    </location>
</feature>
<dbReference type="Pfam" id="PF06293">
    <property type="entry name" value="Kdo"/>
    <property type="match status" value="1"/>
</dbReference>
<feature type="coiled-coil region" evidence="1">
    <location>
        <begin position="6"/>
        <end position="34"/>
    </location>
</feature>
<dbReference type="HOGENOM" id="CLU_010672_2_0_1"/>
<dbReference type="SUPFAM" id="SSF56112">
    <property type="entry name" value="Protein kinase-like (PK-like)"/>
    <property type="match status" value="1"/>
</dbReference>
<dbReference type="GeneID" id="63735818"/>
<organism evidence="3 4">
    <name type="scientific">Metarhizium album (strain ARSEF 1941)</name>
    <dbReference type="NCBI Taxonomy" id="1081103"/>
    <lineage>
        <taxon>Eukaryota</taxon>
        <taxon>Fungi</taxon>
        <taxon>Dikarya</taxon>
        <taxon>Ascomycota</taxon>
        <taxon>Pezizomycotina</taxon>
        <taxon>Sordariomycetes</taxon>
        <taxon>Hypocreomycetidae</taxon>
        <taxon>Hypocreales</taxon>
        <taxon>Clavicipitaceae</taxon>
        <taxon>Metarhizium</taxon>
    </lineage>
</organism>
<dbReference type="EMBL" id="AZHE01000002">
    <property type="protein sequence ID" value="KHO00585.1"/>
    <property type="molecule type" value="Genomic_DNA"/>
</dbReference>
<keyword evidence="4" id="KW-1185">Reference proteome</keyword>
<sequence length="736" mass="84228">MSTNSVEYYKKLLERSEEQRRQAEERQRQAEERTRKTTFLELIHCCHEFLSVPLRVAPPNKSTTGSIPIPKEKYCPTKLRLWKDSPARHREIYNSVRRYLQPANADAPRLFPPKIVLEGFSAPTTGRPLSSEHDLGFYERFAVDQLVGGIISELCNIPAAKHEFGLGSGIQFHDHTNFLQDPEFDEAAENQPSKIRRPKADAVCIHAFDNDTMVHLSSGEYKPPHKLPTSTIRLGLRPMQLWDDMVGSDTIPTGKAEKLKYNAERLVCSAIVQQYHVMIQEGLEFAYVTNGFCDIQLWVPHDDPSTLKYYLYDPIKEVGEDDGSFLAPNTAIARRLCLYLLSCRHPVRSQEWRNDARRQLPLWQTNFSRTRQEIPKDELKETHLHAENTDPVSPDTSSQYRPEPESSSSPSPPPKARRRRPVQSQTCGATLDARRRRSESPGSSGSDVNTDTTRKRSISQVASSPSARPKSRTRSARGGRGSRQKQHDAKFCTLRCLLGLRDGGALDEKCPNVELHRRDGEDTTHPTNAEHFVRSLKEQLDEDLDRNCTPFGHCGGYGAPFKLTSDTYGYTVVGKGTSRELWPEVSREADAYHILRRAQASAVPVFLGKIDLANIYFLHGAGEIRHMLIMGWGGENPDEEIEEGTELCREVWRSIREIRRMGVEHEDLRRENILWNEELQRALIIDFHRSKLVPQHAVKRSRPVKRLASSSADEQETRQERRQRRQERRLKRARIV</sequence>
<gene>
    <name evidence="3" type="ORF">MAM_01363</name>
</gene>
<evidence type="ECO:0000313" key="4">
    <source>
        <dbReference type="Proteomes" id="UP000030816"/>
    </source>
</evidence>
<evidence type="ECO:0000313" key="3">
    <source>
        <dbReference type="EMBL" id="KHO00585.1"/>
    </source>
</evidence>
<dbReference type="AlphaFoldDB" id="A0A0B2X554"/>
<keyword evidence="3" id="KW-0418">Kinase</keyword>
<protein>
    <submittedName>
        <fullName evidence="3">Lipopolysaccharide kinase</fullName>
    </submittedName>
</protein>
<name>A0A0B2X554_METAS</name>
<dbReference type="Proteomes" id="UP000030816">
    <property type="component" value="Unassembled WGS sequence"/>
</dbReference>
<feature type="compositionally biased region" description="Low complexity" evidence="2">
    <location>
        <begin position="397"/>
        <end position="409"/>
    </location>
</feature>
<evidence type="ECO:0000256" key="1">
    <source>
        <dbReference type="SAM" id="Coils"/>
    </source>
</evidence>
<accession>A0A0B2X554</accession>
<proteinExistence type="predicted"/>
<keyword evidence="3" id="KW-0808">Transferase</keyword>
<feature type="compositionally biased region" description="Basic residues" evidence="2">
    <location>
        <begin position="721"/>
        <end position="736"/>
    </location>
</feature>
<dbReference type="GO" id="GO:0016301">
    <property type="term" value="F:kinase activity"/>
    <property type="evidence" value="ECO:0007669"/>
    <property type="project" value="UniProtKB-KW"/>
</dbReference>
<reference evidence="3 4" key="1">
    <citation type="journal article" date="2014" name="Proc. Natl. Acad. Sci. U.S.A.">
        <title>Trajectory and genomic determinants of fungal-pathogen speciation and host adaptation.</title>
        <authorList>
            <person name="Hu X."/>
            <person name="Xiao G."/>
            <person name="Zheng P."/>
            <person name="Shang Y."/>
            <person name="Su Y."/>
            <person name="Zhang X."/>
            <person name="Liu X."/>
            <person name="Zhan S."/>
            <person name="St Leger R.J."/>
            <person name="Wang C."/>
        </authorList>
    </citation>
    <scope>NUCLEOTIDE SEQUENCE [LARGE SCALE GENOMIC DNA]</scope>
    <source>
        <strain evidence="3 4">ARSEF 1941</strain>
    </source>
</reference>
<dbReference type="InterPro" id="IPR011009">
    <property type="entry name" value="Kinase-like_dom_sf"/>
</dbReference>
<dbReference type="OrthoDB" id="4941486at2759"/>
<feature type="compositionally biased region" description="Basic residues" evidence="2">
    <location>
        <begin position="469"/>
        <end position="484"/>
    </location>
</feature>